<accession>J3M4Q5</accession>
<evidence type="ECO:0000313" key="1">
    <source>
        <dbReference type="EnsemblPlants" id="OB05G15790.1"/>
    </source>
</evidence>
<dbReference type="Proteomes" id="UP000006038">
    <property type="component" value="Chromosome 5"/>
</dbReference>
<dbReference type="HOGENOM" id="CLU_1201432_0_0_1"/>
<reference evidence="1" key="1">
    <citation type="journal article" date="2013" name="Nat. Commun.">
        <title>Whole-genome sequencing of Oryza brachyantha reveals mechanisms underlying Oryza genome evolution.</title>
        <authorList>
            <person name="Chen J."/>
            <person name="Huang Q."/>
            <person name="Gao D."/>
            <person name="Wang J."/>
            <person name="Lang Y."/>
            <person name="Liu T."/>
            <person name="Li B."/>
            <person name="Bai Z."/>
            <person name="Luis Goicoechea J."/>
            <person name="Liang C."/>
            <person name="Chen C."/>
            <person name="Zhang W."/>
            <person name="Sun S."/>
            <person name="Liao Y."/>
            <person name="Zhang X."/>
            <person name="Yang L."/>
            <person name="Song C."/>
            <person name="Wang M."/>
            <person name="Shi J."/>
            <person name="Liu G."/>
            <person name="Liu J."/>
            <person name="Zhou H."/>
            <person name="Zhou W."/>
            <person name="Yu Q."/>
            <person name="An N."/>
            <person name="Chen Y."/>
            <person name="Cai Q."/>
            <person name="Wang B."/>
            <person name="Liu B."/>
            <person name="Min J."/>
            <person name="Huang Y."/>
            <person name="Wu H."/>
            <person name="Li Z."/>
            <person name="Zhang Y."/>
            <person name="Yin Y."/>
            <person name="Song W."/>
            <person name="Jiang J."/>
            <person name="Jackson S.A."/>
            <person name="Wing R.A."/>
            <person name="Wang J."/>
            <person name="Chen M."/>
        </authorList>
    </citation>
    <scope>NUCLEOTIDE SEQUENCE [LARGE SCALE GENOMIC DNA]</scope>
    <source>
        <strain evidence="1">cv. IRGC 101232</strain>
    </source>
</reference>
<dbReference type="eggNOG" id="KOG2100">
    <property type="taxonomic scope" value="Eukaryota"/>
</dbReference>
<dbReference type="eggNOG" id="KOG0526">
    <property type="taxonomic scope" value="Eukaryota"/>
</dbReference>
<dbReference type="AlphaFoldDB" id="J3M4Q5"/>
<proteinExistence type="predicted"/>
<keyword evidence="2" id="KW-1185">Reference proteome</keyword>
<evidence type="ECO:0000313" key="2">
    <source>
        <dbReference type="Proteomes" id="UP000006038"/>
    </source>
</evidence>
<protein>
    <submittedName>
        <fullName evidence="1">Uncharacterized protein</fullName>
    </submittedName>
</protein>
<dbReference type="EnsemblPlants" id="OB05G15790.1">
    <property type="protein sequence ID" value="OB05G15790.1"/>
    <property type="gene ID" value="OB05G15790"/>
</dbReference>
<dbReference type="STRING" id="4533.J3M4Q5"/>
<sequence length="231" mass="25510">MSSVPSRLYHIAAAASFDVAGESNELPPVAVSGLAQEDDDLSSRMMGYHHPPKEIQDIVDAPPLPMLSLSPSKDKILFLKRRALPLLLDLAKPEQKLAGVRIDGHSNTRSRMHIIDSIIHSIFIGRLVMRISRFGYHPAGFHVRASNTQFVGDDNRTAAQILWETILGFADVDSSEEAVVTFERISILTPRPDVILTVSDNVPSLPVSSDGYEARVLDYRSLALLYLRVLS</sequence>
<dbReference type="Gramene" id="OB05G15790.1">
    <property type="protein sequence ID" value="OB05G15790.1"/>
    <property type="gene ID" value="OB05G15790"/>
</dbReference>
<name>J3M4Q5_ORYBR</name>
<reference evidence="1" key="2">
    <citation type="submission" date="2013-04" db="UniProtKB">
        <authorList>
            <consortium name="EnsemblPlants"/>
        </authorList>
    </citation>
    <scope>IDENTIFICATION</scope>
</reference>
<organism evidence="1">
    <name type="scientific">Oryza brachyantha</name>
    <name type="common">malo sina</name>
    <dbReference type="NCBI Taxonomy" id="4533"/>
    <lineage>
        <taxon>Eukaryota</taxon>
        <taxon>Viridiplantae</taxon>
        <taxon>Streptophyta</taxon>
        <taxon>Embryophyta</taxon>
        <taxon>Tracheophyta</taxon>
        <taxon>Spermatophyta</taxon>
        <taxon>Magnoliopsida</taxon>
        <taxon>Liliopsida</taxon>
        <taxon>Poales</taxon>
        <taxon>Poaceae</taxon>
        <taxon>BOP clade</taxon>
        <taxon>Oryzoideae</taxon>
        <taxon>Oryzeae</taxon>
        <taxon>Oryzinae</taxon>
        <taxon>Oryza</taxon>
    </lineage>
</organism>